<evidence type="ECO:0000256" key="3">
    <source>
        <dbReference type="ARBA" id="ARBA00022777"/>
    </source>
</evidence>
<dbReference type="PANTHER" id="PTHR37419">
    <property type="entry name" value="SERINE/THREONINE-PROTEIN KINASE TOXIN HIPA"/>
    <property type="match status" value="1"/>
</dbReference>
<dbReference type="Proteomes" id="UP001232750">
    <property type="component" value="Unassembled WGS sequence"/>
</dbReference>
<feature type="domain" description="HipA N-terminal subdomain 1" evidence="5">
    <location>
        <begin position="17"/>
        <end position="124"/>
    </location>
</feature>
<dbReference type="Pfam" id="PF13657">
    <property type="entry name" value="Couple_hipA"/>
    <property type="match status" value="1"/>
</dbReference>
<dbReference type="Gene3D" id="1.10.1070.20">
    <property type="match status" value="1"/>
</dbReference>
<comment type="caution">
    <text evidence="6">The sequence shown here is derived from an EMBL/GenBank/DDBJ whole genome shotgun (WGS) entry which is preliminary data.</text>
</comment>
<evidence type="ECO:0000259" key="4">
    <source>
        <dbReference type="Pfam" id="PF07804"/>
    </source>
</evidence>
<dbReference type="PANTHER" id="PTHR37419:SF8">
    <property type="entry name" value="TOXIN YJJJ"/>
    <property type="match status" value="1"/>
</dbReference>
<name>A0ABT7DQH4_9ACTN</name>
<sequence length="386" mass="41979">MPAKTPAGRHQFDEVSLTVGLEGRQVGTLALTPDGLAAFAYDEAWLAEGFSISPFSLPLERRVFVPKLHPFDGLFGVFADSLPDGWGRLLVDRLIAQQGADPYEVDQLNRLAIVGSSGMGALTYEPQTEFARPEQLEDLDAIAQECAALLETGKTDDLDELFALGGSSGGARPKALVKIEGEDWIVKFPSSYDAPNIGEVEYRYSLAAGECGIVMPETRLFPSKRCAGYFGVKRFDRMKGGKGEAPLRVHVVSAGALLEASHRVPSLDYRHLMKLTLSLTKSMTEVERLYRLMCFNVFFGNRDDHAKNFSYLYAVAKDRWLLSPAYDLTPSAGMNGEHATTVDGKGRSIEEADLVAVGVAAGLPQSRCVAIARTIREVAGDAGVKR</sequence>
<gene>
    <name evidence="6" type="ORF">QNJ86_08260</name>
</gene>
<evidence type="ECO:0000256" key="2">
    <source>
        <dbReference type="ARBA" id="ARBA00022679"/>
    </source>
</evidence>
<dbReference type="InterPro" id="IPR052028">
    <property type="entry name" value="HipA_Ser/Thr_kinase"/>
</dbReference>
<feature type="domain" description="HipA-like C-terminal" evidence="4">
    <location>
        <begin position="167"/>
        <end position="377"/>
    </location>
</feature>
<evidence type="ECO:0000313" key="6">
    <source>
        <dbReference type="EMBL" id="MDJ1650793.1"/>
    </source>
</evidence>
<dbReference type="InterPro" id="IPR017508">
    <property type="entry name" value="HipA_N1"/>
</dbReference>
<evidence type="ECO:0000259" key="5">
    <source>
        <dbReference type="Pfam" id="PF13657"/>
    </source>
</evidence>
<organism evidence="6 7">
    <name type="scientific">Gordonibacter faecis</name>
    <dbReference type="NCBI Taxonomy" id="3047475"/>
    <lineage>
        <taxon>Bacteria</taxon>
        <taxon>Bacillati</taxon>
        <taxon>Actinomycetota</taxon>
        <taxon>Coriobacteriia</taxon>
        <taxon>Eggerthellales</taxon>
        <taxon>Eggerthellaceae</taxon>
        <taxon>Gordonibacter</taxon>
    </lineage>
</organism>
<comment type="similarity">
    <text evidence="1">Belongs to the HipA Ser/Thr kinase family.</text>
</comment>
<evidence type="ECO:0000256" key="1">
    <source>
        <dbReference type="ARBA" id="ARBA00010164"/>
    </source>
</evidence>
<evidence type="ECO:0000313" key="7">
    <source>
        <dbReference type="Proteomes" id="UP001232750"/>
    </source>
</evidence>
<protein>
    <submittedName>
        <fullName evidence="6">Type II toxin-antitoxin system HipA family toxin</fullName>
    </submittedName>
</protein>
<dbReference type="InterPro" id="IPR012893">
    <property type="entry name" value="HipA-like_C"/>
</dbReference>
<reference evidence="6 7" key="1">
    <citation type="submission" date="2023-05" db="EMBL/GenBank/DDBJ databases">
        <title>Gordonibacter KGMB12511T sp. nov., isolated from faeces of healthy Korean.</title>
        <authorList>
            <person name="Kim H.S."/>
            <person name="Kim J.-S."/>
            <person name="Suh M.K."/>
            <person name="Eom M.K."/>
            <person name="Do H.E."/>
            <person name="Lee J.-S."/>
        </authorList>
    </citation>
    <scope>NUCLEOTIDE SEQUENCE [LARGE SCALE GENOMIC DNA]</scope>
    <source>
        <strain evidence="6 7">KGMB12511</strain>
    </source>
</reference>
<dbReference type="EMBL" id="JASJEU010000014">
    <property type="protein sequence ID" value="MDJ1650793.1"/>
    <property type="molecule type" value="Genomic_DNA"/>
</dbReference>
<dbReference type="RefSeq" id="WP_283832134.1">
    <property type="nucleotide sequence ID" value="NZ_JASJEU010000014.1"/>
</dbReference>
<proteinExistence type="inferred from homology"/>
<keyword evidence="2" id="KW-0808">Transferase</keyword>
<keyword evidence="3" id="KW-0418">Kinase</keyword>
<keyword evidence="7" id="KW-1185">Reference proteome</keyword>
<dbReference type="Pfam" id="PF07804">
    <property type="entry name" value="HipA_C"/>
    <property type="match status" value="1"/>
</dbReference>
<accession>A0ABT7DQH4</accession>